<evidence type="ECO:0000256" key="1">
    <source>
        <dbReference type="ARBA" id="ARBA00004173"/>
    </source>
</evidence>
<evidence type="ECO:0000259" key="11">
    <source>
        <dbReference type="Pfam" id="PF01432"/>
    </source>
</evidence>
<accession>A0AAE1FM50</accession>
<evidence type="ECO:0000256" key="5">
    <source>
        <dbReference type="ARBA" id="ARBA00022801"/>
    </source>
</evidence>
<feature type="domain" description="Peptidase M3A/M3B catalytic" evidence="11">
    <location>
        <begin position="265"/>
        <end position="709"/>
    </location>
</feature>
<dbReference type="InterPro" id="IPR001567">
    <property type="entry name" value="Pept_M3A_M3B_dom"/>
</dbReference>
<evidence type="ECO:0000256" key="6">
    <source>
        <dbReference type="ARBA" id="ARBA00022833"/>
    </source>
</evidence>
<dbReference type="PANTHER" id="PTHR11804:SF79">
    <property type="entry name" value="MITOCHONDRIAL INTERMEDIATE PEPTIDASE"/>
    <property type="match status" value="1"/>
</dbReference>
<dbReference type="Gene3D" id="3.40.390.10">
    <property type="entry name" value="Collagenase (Catalytic Domain)"/>
    <property type="match status" value="1"/>
</dbReference>
<protein>
    <recommendedName>
        <fullName evidence="11">Peptidase M3A/M3B catalytic domain-containing protein</fullName>
    </recommendedName>
</protein>
<evidence type="ECO:0000313" key="12">
    <source>
        <dbReference type="EMBL" id="KAK3875702.1"/>
    </source>
</evidence>
<dbReference type="Gene3D" id="1.10.1370.10">
    <property type="entry name" value="Neurolysin, domain 3"/>
    <property type="match status" value="1"/>
</dbReference>
<keyword evidence="7" id="KW-0809">Transit peptide</keyword>
<dbReference type="GO" id="GO:0005739">
    <property type="term" value="C:mitochondrion"/>
    <property type="evidence" value="ECO:0007669"/>
    <property type="project" value="UniProtKB-SubCell"/>
</dbReference>
<dbReference type="GO" id="GO:0006627">
    <property type="term" value="P:protein processing involved in protein targeting to mitochondrion"/>
    <property type="evidence" value="ECO:0007669"/>
    <property type="project" value="TreeGrafter"/>
</dbReference>
<evidence type="ECO:0000313" key="13">
    <source>
        <dbReference type="Proteomes" id="UP001286313"/>
    </source>
</evidence>
<dbReference type="EMBL" id="JAWQEG010001929">
    <property type="protein sequence ID" value="KAK3875702.1"/>
    <property type="molecule type" value="Genomic_DNA"/>
</dbReference>
<dbReference type="AlphaFoldDB" id="A0AAE1FM50"/>
<dbReference type="GO" id="GO:0046872">
    <property type="term" value="F:metal ion binding"/>
    <property type="evidence" value="ECO:0007669"/>
    <property type="project" value="UniProtKB-UniRule"/>
</dbReference>
<dbReference type="FunFam" id="3.40.390.10:FF:000013">
    <property type="entry name" value="Mitochondrial intermediate peptidase"/>
    <property type="match status" value="1"/>
</dbReference>
<name>A0AAE1FM50_PETCI</name>
<keyword evidence="6 10" id="KW-0862">Zinc</keyword>
<evidence type="ECO:0000256" key="4">
    <source>
        <dbReference type="ARBA" id="ARBA00022723"/>
    </source>
</evidence>
<dbReference type="CDD" id="cd06457">
    <property type="entry name" value="M3A_MIP"/>
    <property type="match status" value="1"/>
</dbReference>
<dbReference type="PANTHER" id="PTHR11804">
    <property type="entry name" value="PROTEASE M3 THIMET OLIGOPEPTIDASE-RELATED"/>
    <property type="match status" value="1"/>
</dbReference>
<keyword evidence="3 10" id="KW-0645">Protease</keyword>
<dbReference type="Proteomes" id="UP001286313">
    <property type="component" value="Unassembled WGS sequence"/>
</dbReference>
<keyword evidence="4 10" id="KW-0479">Metal-binding</keyword>
<evidence type="ECO:0000256" key="9">
    <source>
        <dbReference type="ARBA" id="ARBA00023128"/>
    </source>
</evidence>
<dbReference type="InterPro" id="IPR024079">
    <property type="entry name" value="MetalloPept_cat_dom_sf"/>
</dbReference>
<dbReference type="GO" id="GO:0004222">
    <property type="term" value="F:metalloendopeptidase activity"/>
    <property type="evidence" value="ECO:0007669"/>
    <property type="project" value="InterPro"/>
</dbReference>
<comment type="cofactor">
    <cofactor evidence="10">
        <name>Zn(2+)</name>
        <dbReference type="ChEBI" id="CHEBI:29105"/>
    </cofactor>
    <text evidence="10">Binds 1 zinc ion.</text>
</comment>
<evidence type="ECO:0000256" key="8">
    <source>
        <dbReference type="ARBA" id="ARBA00023049"/>
    </source>
</evidence>
<proteinExistence type="inferred from homology"/>
<gene>
    <name evidence="12" type="ORF">Pcinc_019449</name>
</gene>
<keyword evidence="8 10" id="KW-0482">Metalloprotease</keyword>
<dbReference type="GO" id="GO:0006518">
    <property type="term" value="P:peptide metabolic process"/>
    <property type="evidence" value="ECO:0007669"/>
    <property type="project" value="TreeGrafter"/>
</dbReference>
<keyword evidence="9" id="KW-0496">Mitochondrion</keyword>
<comment type="caution">
    <text evidence="12">The sequence shown here is derived from an EMBL/GenBank/DDBJ whole genome shotgun (WGS) entry which is preliminary data.</text>
</comment>
<keyword evidence="5 10" id="KW-0378">Hydrolase</keyword>
<evidence type="ECO:0000256" key="2">
    <source>
        <dbReference type="ARBA" id="ARBA00006040"/>
    </source>
</evidence>
<dbReference type="InterPro" id="IPR024077">
    <property type="entry name" value="Neurolysin/TOP_dom2"/>
</dbReference>
<keyword evidence="13" id="KW-1185">Reference proteome</keyword>
<evidence type="ECO:0000256" key="7">
    <source>
        <dbReference type="ARBA" id="ARBA00022946"/>
    </source>
</evidence>
<evidence type="ECO:0000256" key="3">
    <source>
        <dbReference type="ARBA" id="ARBA00022670"/>
    </source>
</evidence>
<sequence>MAQRFIIRDGATKHDMMVSDEGGHSQQHNITSQQAGRLLFCSQHKNIGFAVASFNTKPNKLLSLQFTANGSTGLFGLPELQEPGGFYLLKENAIIETQDLVDECCSHNRSRKIVEVFDELSDTLCRVADLAEFVRIAHPQPRFSHSAEDACIAIGGLVEKLNTHRKLYDCLSDVVHRGDKFPTTDVDKLVAKLFLFDFEQSGIHLSDENRGKVVGLNESILTLGQHFMTGTLQPRAIPKVNLSQNIRQHFAIDGDNIIVSGLFADAHMELTREAAYKIFLYPDPHQEHLLTELINGRHTMATLCGFSSYAHRAVNGSLAESPEFVVSFLKLLAKEIMPRAKKDFAEMESMKKSQYAKSRSLAPWDVPYFTSQARRSKFQISGSDLAPYFSLGAVMEGLSNLLHSLYDVTLQLQEPSNGELWANDVYKLAVVHGSEGVLGYIYCDFYERQGKAHQDCHFTIRGGKLLSDGSYQSPIVVLHLNLPPPNWGTPSLLTPGMVENLFHEMGHALHSMLARTQYQHVTGTRCSTDFAEVPSILMEFFALDARVLATFARHYKTGERLPTQLVEKMVASKSVFGASEMQLQTFYSLLDQRLHGEERWESSTTTTTHILEQVQNEYYGLPYVQNTAWQLRFGHLVGYGAKYYAYLVSRAVASWIWQQYFSQDPFNREMGEKYREEVLSHGGGKPPRAMVGEFLAREVTPHNMVEALMMDLDHKKVRVESALSL</sequence>
<dbReference type="Pfam" id="PF01432">
    <property type="entry name" value="Peptidase_M3"/>
    <property type="match status" value="1"/>
</dbReference>
<dbReference type="SUPFAM" id="SSF55486">
    <property type="entry name" value="Metalloproteases ('zincins'), catalytic domain"/>
    <property type="match status" value="1"/>
</dbReference>
<dbReference type="InterPro" id="IPR033851">
    <property type="entry name" value="M3A_MIP"/>
</dbReference>
<dbReference type="InterPro" id="IPR045090">
    <property type="entry name" value="Pept_M3A_M3B"/>
</dbReference>
<reference evidence="12" key="1">
    <citation type="submission" date="2023-10" db="EMBL/GenBank/DDBJ databases">
        <title>Genome assemblies of two species of porcelain crab, Petrolisthes cinctipes and Petrolisthes manimaculis (Anomura: Porcellanidae).</title>
        <authorList>
            <person name="Angst P."/>
        </authorList>
    </citation>
    <scope>NUCLEOTIDE SEQUENCE</scope>
    <source>
        <strain evidence="12">PB745_01</strain>
        <tissue evidence="12">Gill</tissue>
    </source>
</reference>
<organism evidence="12 13">
    <name type="scientific">Petrolisthes cinctipes</name>
    <name type="common">Flat porcelain crab</name>
    <dbReference type="NCBI Taxonomy" id="88211"/>
    <lineage>
        <taxon>Eukaryota</taxon>
        <taxon>Metazoa</taxon>
        <taxon>Ecdysozoa</taxon>
        <taxon>Arthropoda</taxon>
        <taxon>Crustacea</taxon>
        <taxon>Multicrustacea</taxon>
        <taxon>Malacostraca</taxon>
        <taxon>Eumalacostraca</taxon>
        <taxon>Eucarida</taxon>
        <taxon>Decapoda</taxon>
        <taxon>Pleocyemata</taxon>
        <taxon>Anomura</taxon>
        <taxon>Galatheoidea</taxon>
        <taxon>Porcellanidae</taxon>
        <taxon>Petrolisthes</taxon>
    </lineage>
</organism>
<evidence type="ECO:0000256" key="10">
    <source>
        <dbReference type="RuleBase" id="RU003435"/>
    </source>
</evidence>
<comment type="subcellular location">
    <subcellularLocation>
        <location evidence="1">Mitochondrion</location>
    </subcellularLocation>
</comment>
<comment type="similarity">
    <text evidence="2 10">Belongs to the peptidase M3 family.</text>
</comment>